<reference evidence="2 3" key="1">
    <citation type="journal article" date="2019" name="Nat. Med.">
        <title>A library of human gut bacterial isolates paired with longitudinal multiomics data enables mechanistic microbiome research.</title>
        <authorList>
            <person name="Poyet M."/>
            <person name="Groussin M."/>
            <person name="Gibbons S.M."/>
            <person name="Avila-Pacheco J."/>
            <person name="Jiang X."/>
            <person name="Kearney S.M."/>
            <person name="Perrotta A.R."/>
            <person name="Berdy B."/>
            <person name="Zhao S."/>
            <person name="Lieberman T.D."/>
            <person name="Swanson P.K."/>
            <person name="Smith M."/>
            <person name="Roesemann S."/>
            <person name="Alexander J.E."/>
            <person name="Rich S.A."/>
            <person name="Livny J."/>
            <person name="Vlamakis H."/>
            <person name="Clish C."/>
            <person name="Bullock K."/>
            <person name="Deik A."/>
            <person name="Scott J."/>
            <person name="Pierce K.A."/>
            <person name="Xavier R.J."/>
            <person name="Alm E.J."/>
        </authorList>
    </citation>
    <scope>NUCLEOTIDE SEQUENCE [LARGE SCALE GENOMIC DNA]</scope>
    <source>
        <strain evidence="2 3">BIOML-A7</strain>
    </source>
</reference>
<keyword evidence="1" id="KW-1133">Transmembrane helix</keyword>
<dbReference type="AlphaFoldDB" id="A0A3E5IEU4"/>
<dbReference type="Proteomes" id="UP000436803">
    <property type="component" value="Unassembled WGS sequence"/>
</dbReference>
<proteinExistence type="predicted"/>
<accession>A0A3E5IEU4</accession>
<protein>
    <recommendedName>
        <fullName evidence="4">Transmembrane protein</fullName>
    </recommendedName>
</protein>
<gene>
    <name evidence="2" type="ORF">F2Z29_08115</name>
</gene>
<feature type="transmembrane region" description="Helical" evidence="1">
    <location>
        <begin position="38"/>
        <end position="60"/>
    </location>
</feature>
<sequence length="61" mass="7243">MYCSDSRKFRLNNLCNHQMPFPRLDSSIMRVAVNSLKAYLKVISLQLFYLSYVFMFMALLI</sequence>
<evidence type="ECO:0008006" key="4">
    <source>
        <dbReference type="Google" id="ProtNLM"/>
    </source>
</evidence>
<evidence type="ECO:0000256" key="1">
    <source>
        <dbReference type="SAM" id="Phobius"/>
    </source>
</evidence>
<evidence type="ECO:0000313" key="3">
    <source>
        <dbReference type="Proteomes" id="UP000436803"/>
    </source>
</evidence>
<dbReference type="EMBL" id="VWAW01000005">
    <property type="protein sequence ID" value="KAA5175374.1"/>
    <property type="molecule type" value="Genomic_DNA"/>
</dbReference>
<organism evidence="2 3">
    <name type="scientific">Bacteroides fragilis</name>
    <dbReference type="NCBI Taxonomy" id="817"/>
    <lineage>
        <taxon>Bacteria</taxon>
        <taxon>Pseudomonadati</taxon>
        <taxon>Bacteroidota</taxon>
        <taxon>Bacteroidia</taxon>
        <taxon>Bacteroidales</taxon>
        <taxon>Bacteroidaceae</taxon>
        <taxon>Bacteroides</taxon>
    </lineage>
</organism>
<keyword evidence="1" id="KW-0472">Membrane</keyword>
<name>A0A3E5IEU4_BACFG</name>
<comment type="caution">
    <text evidence="2">The sequence shown here is derived from an EMBL/GenBank/DDBJ whole genome shotgun (WGS) entry which is preliminary data.</text>
</comment>
<keyword evidence="1" id="KW-0812">Transmembrane</keyword>
<evidence type="ECO:0000313" key="2">
    <source>
        <dbReference type="EMBL" id="KAA5175374.1"/>
    </source>
</evidence>